<evidence type="ECO:0000256" key="1">
    <source>
        <dbReference type="ARBA" id="ARBA00004651"/>
    </source>
</evidence>
<evidence type="ECO:0000256" key="6">
    <source>
        <dbReference type="SAM" id="Phobius"/>
    </source>
</evidence>
<dbReference type="InterPro" id="IPR022791">
    <property type="entry name" value="L-PG_synthase/AglD"/>
</dbReference>
<accession>A0A1J5REC4</accession>
<feature type="transmembrane region" description="Helical" evidence="6">
    <location>
        <begin position="163"/>
        <end position="182"/>
    </location>
</feature>
<feature type="transmembrane region" description="Helical" evidence="6">
    <location>
        <begin position="123"/>
        <end position="143"/>
    </location>
</feature>
<dbReference type="PANTHER" id="PTHR39087:SF2">
    <property type="entry name" value="UPF0104 MEMBRANE PROTEIN MJ1595"/>
    <property type="match status" value="1"/>
</dbReference>
<feature type="transmembrane region" description="Helical" evidence="6">
    <location>
        <begin position="573"/>
        <end position="596"/>
    </location>
</feature>
<dbReference type="Pfam" id="PF03706">
    <property type="entry name" value="LPG_synthase_TM"/>
    <property type="match status" value="1"/>
</dbReference>
<keyword evidence="4 6" id="KW-1133">Transmembrane helix</keyword>
<dbReference type="PANTHER" id="PTHR39087">
    <property type="entry name" value="UPF0104 MEMBRANE PROTEIN MJ1595"/>
    <property type="match status" value="1"/>
</dbReference>
<feature type="transmembrane region" description="Helical" evidence="6">
    <location>
        <begin position="642"/>
        <end position="667"/>
    </location>
</feature>
<evidence type="ECO:0000256" key="2">
    <source>
        <dbReference type="ARBA" id="ARBA00022475"/>
    </source>
</evidence>
<evidence type="ECO:0000256" key="3">
    <source>
        <dbReference type="ARBA" id="ARBA00022692"/>
    </source>
</evidence>
<keyword evidence="2" id="KW-1003">Cell membrane</keyword>
<evidence type="ECO:0008006" key="8">
    <source>
        <dbReference type="Google" id="ProtNLM"/>
    </source>
</evidence>
<feature type="transmembrane region" description="Helical" evidence="6">
    <location>
        <begin position="794"/>
        <end position="824"/>
    </location>
</feature>
<name>A0A1J5REC4_9ZZZZ</name>
<sequence length="842" mass="88699">MPDEAVPSPRGARRTSVPTIQLPVDLQSAHGVEIVDTPEVRVHHPSDLLNAVLCTLAIALMMLLAVYAHGTTTGVTADVRNVATVLRSILIVPIAVLEGLVTLILPATVLIELSARRLWRQVLESLAAGFVGLLVGALLTWGIVTFGSAELVRGMSVFLNGRFTVTVPGYMSAIAGLVTAAGSRARRRTVAWSWNVLWVALGVVLITGQVSLTGAAIAVLAGRLAGLGVRYVSGVQSERAYGAALVAGIRRAGFEPVRLSRVRDGEHADRIDDVSAALDVSALATPRLGGNRVYEMTASGDRLLEVVVMDGDRQVIGVLSRLWRSLRMRGIDGRTVVSLRQAAERAALLAYAARAAGVRTPQLLAVAEADASMLFVQEHPEGAVPLSELAPEQITDTVLQAVWDQVRLAHAAGIAHRALTSEAVLVRDPMTATPEVWITGWDSGDVASSDLARRMDLTQMVAMLAVRVGARRALASATAILPSSDIASIGPLLQTIALPRRTRDEIRAQKRVLAELRAALVEQLPEASIEPERLVRLGARAVLTVLLTSVAVVVVLTSVNVSQISQALAHSDWRWSVVAFALGLVTLVGAALTLVAFSPVKLPLWRTILVQTAATFIALAAPAGVGPAALNMRMLTRRGVTASLAVATVALVQVSQFVVTIALLVILSIASGTNEAAKFAPTTTTLVAVAIVVVLVASAFLVPRVRRWVAARTVPTLQQTWPRLIEIVGQPGRLALGFTGNVVMTMGYVFALESALAAFGQNLSLVQVAVIYLGGNAAGAVIPMPGGLGSIDGALIALLGGVGGINLGVATSVAVLFRVLTFWLRVPLGWASMRILQRSGEL</sequence>
<dbReference type="AlphaFoldDB" id="A0A1J5REC4"/>
<feature type="transmembrane region" description="Helical" evidence="6">
    <location>
        <begin position="88"/>
        <end position="111"/>
    </location>
</feature>
<feature type="transmembrane region" description="Helical" evidence="6">
    <location>
        <begin position="608"/>
        <end position="630"/>
    </location>
</feature>
<dbReference type="GO" id="GO:0005886">
    <property type="term" value="C:plasma membrane"/>
    <property type="evidence" value="ECO:0007669"/>
    <property type="project" value="UniProtKB-SubCell"/>
</dbReference>
<protein>
    <recommendedName>
        <fullName evidence="8">Flippase-like domain-containing protein</fullName>
    </recommendedName>
</protein>
<reference evidence="7" key="1">
    <citation type="submission" date="2016-10" db="EMBL/GenBank/DDBJ databases">
        <title>Sequence of Gallionella enrichment culture.</title>
        <authorList>
            <person name="Poehlein A."/>
            <person name="Muehling M."/>
            <person name="Daniel R."/>
        </authorList>
    </citation>
    <scope>NUCLEOTIDE SEQUENCE</scope>
</reference>
<feature type="transmembrane region" description="Helical" evidence="6">
    <location>
        <begin position="194"/>
        <end position="221"/>
    </location>
</feature>
<comment type="caution">
    <text evidence="7">The sequence shown here is derived from an EMBL/GenBank/DDBJ whole genome shotgun (WGS) entry which is preliminary data.</text>
</comment>
<feature type="transmembrane region" description="Helical" evidence="6">
    <location>
        <begin position="763"/>
        <end position="782"/>
    </location>
</feature>
<feature type="transmembrane region" description="Helical" evidence="6">
    <location>
        <begin position="48"/>
        <end position="68"/>
    </location>
</feature>
<evidence type="ECO:0000256" key="5">
    <source>
        <dbReference type="ARBA" id="ARBA00023136"/>
    </source>
</evidence>
<evidence type="ECO:0000256" key="4">
    <source>
        <dbReference type="ARBA" id="ARBA00022989"/>
    </source>
</evidence>
<proteinExistence type="predicted"/>
<organism evidence="7">
    <name type="scientific">mine drainage metagenome</name>
    <dbReference type="NCBI Taxonomy" id="410659"/>
    <lineage>
        <taxon>unclassified sequences</taxon>
        <taxon>metagenomes</taxon>
        <taxon>ecological metagenomes</taxon>
    </lineage>
</organism>
<comment type="subcellular location">
    <subcellularLocation>
        <location evidence="1">Cell membrane</location>
        <topology evidence="1">Multi-pass membrane protein</topology>
    </subcellularLocation>
</comment>
<feature type="transmembrane region" description="Helical" evidence="6">
    <location>
        <begin position="734"/>
        <end position="751"/>
    </location>
</feature>
<feature type="transmembrane region" description="Helical" evidence="6">
    <location>
        <begin position="541"/>
        <end position="561"/>
    </location>
</feature>
<gene>
    <name evidence="7" type="ORF">GALL_276550</name>
</gene>
<dbReference type="EMBL" id="MLJW01000291">
    <property type="protein sequence ID" value="OIQ90468.1"/>
    <property type="molecule type" value="Genomic_DNA"/>
</dbReference>
<keyword evidence="3 6" id="KW-0812">Transmembrane</keyword>
<keyword evidence="5 6" id="KW-0472">Membrane</keyword>
<evidence type="ECO:0000313" key="7">
    <source>
        <dbReference type="EMBL" id="OIQ90468.1"/>
    </source>
</evidence>
<feature type="transmembrane region" description="Helical" evidence="6">
    <location>
        <begin position="679"/>
        <end position="702"/>
    </location>
</feature>